<dbReference type="Proteomes" id="UP000001064">
    <property type="component" value="Unassembled WGS sequence"/>
</dbReference>
<protein>
    <submittedName>
        <fullName evidence="2">Uncharacterized protein</fullName>
    </submittedName>
</protein>
<dbReference type="EMBL" id="GL871293">
    <property type="protein sequence ID" value="EGC30886.1"/>
    <property type="molecule type" value="Genomic_DNA"/>
</dbReference>
<dbReference type="OrthoDB" id="10610088at2759"/>
<evidence type="ECO:0000313" key="2">
    <source>
        <dbReference type="EMBL" id="EGC30886.1"/>
    </source>
</evidence>
<proteinExistence type="predicted"/>
<feature type="compositionally biased region" description="Low complexity" evidence="1">
    <location>
        <begin position="208"/>
        <end position="238"/>
    </location>
</feature>
<dbReference type="eggNOG" id="ENOG502RIBG">
    <property type="taxonomic scope" value="Eukaryota"/>
</dbReference>
<evidence type="ECO:0000313" key="3">
    <source>
        <dbReference type="Proteomes" id="UP000001064"/>
    </source>
</evidence>
<dbReference type="AlphaFoldDB" id="F0ZYT8"/>
<sequence length="247" mass="28281">MFVMSVIIYNSTVNNMEFSFGVLGRLFLEKEMTTNNLKNDTTININNINSDSRGINNDRLSPSISGTRIPYAYSSLNPTIASASAKIPVKLAIVLHCKILTYLYKNNLITKETLKEHLSYLFDKIWVEYNLRVIESVPIEKIQSHLPKNFNQVLFLKDTKILAYLQKYPNYITLLNNNNTVNNNVNNNVNSINNNYMELKKSKPLASNGNSNVGFSNNNTYNNNNNHSSFNNNKVIVNNKKRKFDQK</sequence>
<dbReference type="GeneID" id="10508474"/>
<organism evidence="2 3">
    <name type="scientific">Dictyostelium purpureum</name>
    <name type="common">Slime mold</name>
    <dbReference type="NCBI Taxonomy" id="5786"/>
    <lineage>
        <taxon>Eukaryota</taxon>
        <taxon>Amoebozoa</taxon>
        <taxon>Evosea</taxon>
        <taxon>Eumycetozoa</taxon>
        <taxon>Dictyostelia</taxon>
        <taxon>Dictyosteliales</taxon>
        <taxon>Dictyosteliaceae</taxon>
        <taxon>Dictyostelium</taxon>
    </lineage>
</organism>
<dbReference type="OMA" id="NCKCIIN"/>
<dbReference type="KEGG" id="dpp:DICPUDRAFT_83193"/>
<accession>F0ZYT8</accession>
<feature type="region of interest" description="Disordered" evidence="1">
    <location>
        <begin position="208"/>
        <end position="247"/>
    </location>
</feature>
<name>F0ZYT8_DICPU</name>
<gene>
    <name evidence="2" type="ORF">DICPUDRAFT_83193</name>
</gene>
<dbReference type="InParanoid" id="F0ZYT8"/>
<dbReference type="VEuPathDB" id="AmoebaDB:DICPUDRAFT_83193"/>
<reference evidence="3" key="1">
    <citation type="journal article" date="2011" name="Genome Biol.">
        <title>Comparative genomics of the social amoebae Dictyostelium discoideum and Dictyostelium purpureum.</title>
        <authorList>
            <consortium name="US DOE Joint Genome Institute (JGI-PGF)"/>
            <person name="Sucgang R."/>
            <person name="Kuo A."/>
            <person name="Tian X."/>
            <person name="Salerno W."/>
            <person name="Parikh A."/>
            <person name="Feasley C.L."/>
            <person name="Dalin E."/>
            <person name="Tu H."/>
            <person name="Huang E."/>
            <person name="Barry K."/>
            <person name="Lindquist E."/>
            <person name="Shapiro H."/>
            <person name="Bruce D."/>
            <person name="Schmutz J."/>
            <person name="Salamov A."/>
            <person name="Fey P."/>
            <person name="Gaudet P."/>
            <person name="Anjard C."/>
            <person name="Babu M.M."/>
            <person name="Basu S."/>
            <person name="Bushmanova Y."/>
            <person name="van der Wel H."/>
            <person name="Katoh-Kurasawa M."/>
            <person name="Dinh C."/>
            <person name="Coutinho P.M."/>
            <person name="Saito T."/>
            <person name="Elias M."/>
            <person name="Schaap P."/>
            <person name="Kay R.R."/>
            <person name="Henrissat B."/>
            <person name="Eichinger L."/>
            <person name="Rivero F."/>
            <person name="Putnam N.H."/>
            <person name="West C.M."/>
            <person name="Loomis W.F."/>
            <person name="Chisholm R.L."/>
            <person name="Shaulsky G."/>
            <person name="Strassmann J.E."/>
            <person name="Queller D.C."/>
            <person name="Kuspa A."/>
            <person name="Grigoriev I.V."/>
        </authorList>
    </citation>
    <scope>NUCLEOTIDE SEQUENCE [LARGE SCALE GENOMIC DNA]</scope>
    <source>
        <strain evidence="3">QSDP1</strain>
    </source>
</reference>
<dbReference type="RefSeq" id="XP_003292591.1">
    <property type="nucleotide sequence ID" value="XM_003292543.1"/>
</dbReference>
<evidence type="ECO:0000256" key="1">
    <source>
        <dbReference type="SAM" id="MobiDB-lite"/>
    </source>
</evidence>
<keyword evidence="3" id="KW-1185">Reference proteome</keyword>